<dbReference type="InterPro" id="IPR052929">
    <property type="entry name" value="RNase_H-like_EbsB-rel"/>
</dbReference>
<dbReference type="PANTHER" id="PTHR47074:SF48">
    <property type="entry name" value="POLYNUCLEOTIDYL TRANSFERASE, RIBONUCLEASE H-LIKE SUPERFAMILY PROTEIN"/>
    <property type="match status" value="1"/>
</dbReference>
<proteinExistence type="predicted"/>
<dbReference type="InterPro" id="IPR044730">
    <property type="entry name" value="RNase_H-like_dom_plant"/>
</dbReference>
<dbReference type="PANTHER" id="PTHR47074">
    <property type="entry name" value="BNAC02G40300D PROTEIN"/>
    <property type="match status" value="1"/>
</dbReference>
<dbReference type="CDD" id="cd06222">
    <property type="entry name" value="RNase_H_like"/>
    <property type="match status" value="1"/>
</dbReference>
<evidence type="ECO:0000313" key="3">
    <source>
        <dbReference type="Proteomes" id="UP000594261"/>
    </source>
</evidence>
<reference evidence="2" key="2">
    <citation type="submission" date="2021-01" db="UniProtKB">
        <authorList>
            <consortium name="EnsemblPlants"/>
        </authorList>
    </citation>
    <scope>IDENTIFICATION</scope>
</reference>
<dbReference type="InterPro" id="IPR012337">
    <property type="entry name" value="RNaseH-like_sf"/>
</dbReference>
<dbReference type="SUPFAM" id="SSF53098">
    <property type="entry name" value="Ribonuclease H-like"/>
    <property type="match status" value="1"/>
</dbReference>
<dbReference type="Gramene" id="QL03p050960:mrna">
    <property type="protein sequence ID" value="QL03p050960:mrna"/>
    <property type="gene ID" value="QL03p050960"/>
</dbReference>
<evidence type="ECO:0000259" key="1">
    <source>
        <dbReference type="Pfam" id="PF13456"/>
    </source>
</evidence>
<reference evidence="2 3" key="1">
    <citation type="journal article" date="2016" name="G3 (Bethesda)">
        <title>First Draft Assembly and Annotation of the Genome of a California Endemic Oak Quercus lobata Nee (Fagaceae).</title>
        <authorList>
            <person name="Sork V.L."/>
            <person name="Fitz-Gibbon S.T."/>
            <person name="Puiu D."/>
            <person name="Crepeau M."/>
            <person name="Gugger P.F."/>
            <person name="Sherman R."/>
            <person name="Stevens K."/>
            <person name="Langley C.H."/>
            <person name="Pellegrini M."/>
            <person name="Salzberg S.L."/>
        </authorList>
    </citation>
    <scope>NUCLEOTIDE SEQUENCE [LARGE SCALE GENOMIC DNA]</scope>
    <source>
        <strain evidence="2 3">cv. SW786</strain>
    </source>
</reference>
<dbReference type="InParanoid" id="A0A7N2L7W0"/>
<dbReference type="GO" id="GO:0004523">
    <property type="term" value="F:RNA-DNA hybrid ribonuclease activity"/>
    <property type="evidence" value="ECO:0007669"/>
    <property type="project" value="InterPro"/>
</dbReference>
<dbReference type="EMBL" id="LRBV02000003">
    <property type="status" value="NOT_ANNOTATED_CDS"/>
    <property type="molecule type" value="Genomic_DNA"/>
</dbReference>
<feature type="domain" description="RNase H type-1" evidence="1">
    <location>
        <begin position="3"/>
        <end position="97"/>
    </location>
</feature>
<dbReference type="Proteomes" id="UP000594261">
    <property type="component" value="Chromosome 3"/>
</dbReference>
<organism evidence="2 3">
    <name type="scientific">Quercus lobata</name>
    <name type="common">Valley oak</name>
    <dbReference type="NCBI Taxonomy" id="97700"/>
    <lineage>
        <taxon>Eukaryota</taxon>
        <taxon>Viridiplantae</taxon>
        <taxon>Streptophyta</taxon>
        <taxon>Embryophyta</taxon>
        <taxon>Tracheophyta</taxon>
        <taxon>Spermatophyta</taxon>
        <taxon>Magnoliopsida</taxon>
        <taxon>eudicotyledons</taxon>
        <taxon>Gunneridae</taxon>
        <taxon>Pentapetalae</taxon>
        <taxon>rosids</taxon>
        <taxon>fabids</taxon>
        <taxon>Fagales</taxon>
        <taxon>Fagaceae</taxon>
        <taxon>Quercus</taxon>
    </lineage>
</organism>
<dbReference type="InterPro" id="IPR002156">
    <property type="entry name" value="RNaseH_domain"/>
</dbReference>
<dbReference type="Gene3D" id="3.30.420.10">
    <property type="entry name" value="Ribonuclease H-like superfamily/Ribonuclease H"/>
    <property type="match status" value="1"/>
</dbReference>
<evidence type="ECO:0000313" key="2">
    <source>
        <dbReference type="EnsemblPlants" id="QL03p050960:mrna"/>
    </source>
</evidence>
<protein>
    <recommendedName>
        <fullName evidence="1">RNase H type-1 domain-containing protein</fullName>
    </recommendedName>
</protein>
<accession>A0A7N2L7W0</accession>
<dbReference type="InterPro" id="IPR036397">
    <property type="entry name" value="RNaseH_sf"/>
</dbReference>
<sequence>MAAMTAKGPAVQDSDKAELLACRKALEFAIDAGFTVLIVEGDSVNATRCIALGKDNQSALGHVVGDIRHLMGAVEWSSVSCTKRNGNRVAHVLARYAQHVNSDLFWMEEYYRMDIGMERLTELWEGFSLSKAEGSRYQVQENKMEGWYMLAARFFTRRVLSMEAIA</sequence>
<name>A0A7N2L7W0_QUELO</name>
<keyword evidence="3" id="KW-1185">Reference proteome</keyword>
<dbReference type="AlphaFoldDB" id="A0A7N2L7W0"/>
<dbReference type="EnsemblPlants" id="QL03p050960:mrna">
    <property type="protein sequence ID" value="QL03p050960:mrna"/>
    <property type="gene ID" value="QL03p050960"/>
</dbReference>
<dbReference type="GO" id="GO:0003676">
    <property type="term" value="F:nucleic acid binding"/>
    <property type="evidence" value="ECO:0007669"/>
    <property type="project" value="InterPro"/>
</dbReference>
<dbReference type="Pfam" id="PF13456">
    <property type="entry name" value="RVT_3"/>
    <property type="match status" value="1"/>
</dbReference>